<gene>
    <name evidence="2" type="ORF">OT_ostta06g01540</name>
</gene>
<feature type="region of interest" description="Disordered" evidence="1">
    <location>
        <begin position="16"/>
        <end position="41"/>
    </location>
</feature>
<dbReference type="OrthoDB" id="10563998at2759"/>
<evidence type="ECO:0000313" key="3">
    <source>
        <dbReference type="Proteomes" id="UP000009170"/>
    </source>
</evidence>
<dbReference type="EMBL" id="CAID01000006">
    <property type="protein sequence ID" value="CEF98301.1"/>
    <property type="molecule type" value="Genomic_DNA"/>
</dbReference>
<name>A0A090M275_OSTTA</name>
<dbReference type="RefSeq" id="XP_003079785.2">
    <property type="nucleotide sequence ID" value="XM_003079737.2"/>
</dbReference>
<proteinExistence type="predicted"/>
<dbReference type="AlphaFoldDB" id="A0A090M275"/>
<dbReference type="InParanoid" id="A0A090M275"/>
<keyword evidence="3" id="KW-1185">Reference proteome</keyword>
<protein>
    <submittedName>
        <fullName evidence="2">Unnamed product</fullName>
    </submittedName>
</protein>
<evidence type="ECO:0000256" key="1">
    <source>
        <dbReference type="SAM" id="MobiDB-lite"/>
    </source>
</evidence>
<dbReference type="Proteomes" id="UP000009170">
    <property type="component" value="Unassembled WGS sequence"/>
</dbReference>
<comment type="caution">
    <text evidence="2">The sequence shown here is derived from an EMBL/GenBank/DDBJ whole genome shotgun (WGS) entry which is preliminary data.</text>
</comment>
<sequence length="71" mass="7639">MFTAAATRVTVVARAGDARDAERATQRVERPACAKARDEGEDGARVDMAKAKCVHPDRPVAKACGDCPRRK</sequence>
<dbReference type="GeneID" id="9835277"/>
<accession>A0A090M275</accession>
<reference evidence="2 3" key="2">
    <citation type="journal article" date="2014" name="BMC Genomics">
        <title>An improved genome of the model marine alga Ostreococcus tauri unfolds by assessing Illumina de novo assemblies.</title>
        <authorList>
            <person name="Blanc-Mathieu R."/>
            <person name="Verhelst B."/>
            <person name="Derelle E."/>
            <person name="Rombauts S."/>
            <person name="Bouget F.Y."/>
            <person name="Carre I."/>
            <person name="Chateau A."/>
            <person name="Eyre-Walker A."/>
            <person name="Grimsley N."/>
            <person name="Moreau H."/>
            <person name="Piegu B."/>
            <person name="Rivals E."/>
            <person name="Schackwitz W."/>
            <person name="Van de Peer Y."/>
            <person name="Piganeau G."/>
        </authorList>
    </citation>
    <scope>NUCLEOTIDE SEQUENCE [LARGE SCALE GENOMIC DNA]</scope>
    <source>
        <strain evidence="3">OTTH 0595 / CCAP 157/2 / RCC745</strain>
    </source>
</reference>
<evidence type="ECO:0000313" key="2">
    <source>
        <dbReference type="EMBL" id="CEF98301.1"/>
    </source>
</evidence>
<organism evidence="2 3">
    <name type="scientific">Ostreococcus tauri</name>
    <name type="common">Marine green alga</name>
    <dbReference type="NCBI Taxonomy" id="70448"/>
    <lineage>
        <taxon>Eukaryota</taxon>
        <taxon>Viridiplantae</taxon>
        <taxon>Chlorophyta</taxon>
        <taxon>Mamiellophyceae</taxon>
        <taxon>Mamiellales</taxon>
        <taxon>Bathycoccaceae</taxon>
        <taxon>Ostreococcus</taxon>
    </lineage>
</organism>
<reference evidence="3" key="1">
    <citation type="journal article" date="2006" name="Proc. Natl. Acad. Sci. U.S.A.">
        <title>Genome analysis of the smallest free-living eukaryote Ostreococcus tauri unveils many unique features.</title>
        <authorList>
            <person name="Derelle E."/>
            <person name="Ferraz C."/>
            <person name="Rombauts S."/>
            <person name="Rouze P."/>
            <person name="Worden A.Z."/>
            <person name="Robbens S."/>
            <person name="Partensky F."/>
            <person name="Degroeve S."/>
            <person name="Echeynie S."/>
            <person name="Cooke R."/>
            <person name="Saeys Y."/>
            <person name="Wuyts J."/>
            <person name="Jabbari K."/>
            <person name="Bowler C."/>
            <person name="Panaud O."/>
            <person name="Piegu B."/>
            <person name="Ball S.G."/>
            <person name="Ral J.-P."/>
            <person name="Bouget F.-Y."/>
            <person name="Piganeau G."/>
            <person name="De Baets B."/>
            <person name="Picard A."/>
            <person name="Delseny M."/>
            <person name="Demaille J."/>
            <person name="Van de Peer Y."/>
            <person name="Moreau H."/>
        </authorList>
    </citation>
    <scope>NUCLEOTIDE SEQUENCE [LARGE SCALE GENOMIC DNA]</scope>
    <source>
        <strain evidence="3">OTTH 0595 / CCAP 157/2 / RCC745</strain>
    </source>
</reference>
<dbReference type="KEGG" id="ota:OT_ostta06g01540"/>